<keyword evidence="3" id="KW-1185">Reference proteome</keyword>
<dbReference type="Proteomes" id="UP000053660">
    <property type="component" value="Unassembled WGS sequence"/>
</dbReference>
<dbReference type="AlphaFoldDB" id="A0A0B1SF51"/>
<evidence type="ECO:0000313" key="3">
    <source>
        <dbReference type="Proteomes" id="UP000053660"/>
    </source>
</evidence>
<name>A0A0B1SF51_OESDE</name>
<accession>A0A0B1SF51</accession>
<proteinExistence type="predicted"/>
<evidence type="ECO:0000313" key="2">
    <source>
        <dbReference type="EMBL" id="KHJ83554.1"/>
    </source>
</evidence>
<feature type="region of interest" description="Disordered" evidence="1">
    <location>
        <begin position="43"/>
        <end position="67"/>
    </location>
</feature>
<sequence>MKALNYRTTASLAYAVNSDDMVLMNKDKMVCIKVKKVDTVKTSRSKRTPKARKTTEGFGRIKPVSEL</sequence>
<feature type="compositionally biased region" description="Basic residues" evidence="1">
    <location>
        <begin position="43"/>
        <end position="52"/>
    </location>
</feature>
<organism evidence="2 3">
    <name type="scientific">Oesophagostomum dentatum</name>
    <name type="common">Nodular worm</name>
    <dbReference type="NCBI Taxonomy" id="61180"/>
    <lineage>
        <taxon>Eukaryota</taxon>
        <taxon>Metazoa</taxon>
        <taxon>Ecdysozoa</taxon>
        <taxon>Nematoda</taxon>
        <taxon>Chromadorea</taxon>
        <taxon>Rhabditida</taxon>
        <taxon>Rhabditina</taxon>
        <taxon>Rhabditomorpha</taxon>
        <taxon>Strongyloidea</taxon>
        <taxon>Strongylidae</taxon>
        <taxon>Oesophagostomum</taxon>
    </lineage>
</organism>
<dbReference type="EMBL" id="KN572901">
    <property type="protein sequence ID" value="KHJ83554.1"/>
    <property type="molecule type" value="Genomic_DNA"/>
</dbReference>
<protein>
    <submittedName>
        <fullName evidence="2">Uncharacterized protein</fullName>
    </submittedName>
</protein>
<reference evidence="2 3" key="1">
    <citation type="submission" date="2014-03" db="EMBL/GenBank/DDBJ databases">
        <title>Draft genome of the hookworm Oesophagostomum dentatum.</title>
        <authorList>
            <person name="Mitreva M."/>
        </authorList>
    </citation>
    <scope>NUCLEOTIDE SEQUENCE [LARGE SCALE GENOMIC DNA]</scope>
    <source>
        <strain evidence="2 3">OD-Hann</strain>
    </source>
</reference>
<evidence type="ECO:0000256" key="1">
    <source>
        <dbReference type="SAM" id="MobiDB-lite"/>
    </source>
</evidence>
<gene>
    <name evidence="2" type="ORF">OESDEN_16746</name>
</gene>